<evidence type="ECO:0000256" key="13">
    <source>
        <dbReference type="ARBA" id="ARBA00022723"/>
    </source>
</evidence>
<dbReference type="InterPro" id="IPR036589">
    <property type="entry name" value="HCY_dom_sf"/>
</dbReference>
<dbReference type="SUPFAM" id="SSF82282">
    <property type="entry name" value="Homocysteine S-methyltransferase"/>
    <property type="match status" value="1"/>
</dbReference>
<feature type="binding site" evidence="19">
    <location>
        <position position="314"/>
    </location>
    <ligand>
        <name>Zn(2+)</name>
        <dbReference type="ChEBI" id="CHEBI:29105"/>
    </ligand>
</feature>
<evidence type="ECO:0000256" key="6">
    <source>
        <dbReference type="ARBA" id="ARBA00012032"/>
    </source>
</evidence>
<keyword evidence="22" id="KW-1185">Reference proteome</keyword>
<sequence length="354" mass="39270">MNRTDRVVALKQAAQERILILDGSWGVMIQRRDLSEEDFRGERFADHIGQMKGNNDILCLTRPDIITDLHNQYFEAGADISETNTFSATTIAQDDYHLDAQACWDINYEGAKLARAAADEWTAKEPHKPRFAAGSIGPLNKMLSMSSDVNDPGARLVTFDQVYEAYKQQVRALYQGGVDLYLIETITDTLNCKAALKAILDLEDEEQEKLPIWISGTITDRSGRTLSGQTAEAFWNSVKHAKPFAIGFNCALGADLMRPHIAELSRVADTLVAAYPNAGLPNAMGQYDEQPHETAHELHEWAKDGIVNILGGCCGTTPDHIRHVADEVRGITPRPVPERPKAMRLSGLEPFELI</sequence>
<evidence type="ECO:0000313" key="22">
    <source>
        <dbReference type="Proteomes" id="UP000662572"/>
    </source>
</evidence>
<evidence type="ECO:0000256" key="4">
    <source>
        <dbReference type="ARBA" id="ARBA00005178"/>
    </source>
</evidence>
<dbReference type="PROSITE" id="PS50970">
    <property type="entry name" value="HCY"/>
    <property type="match status" value="1"/>
</dbReference>
<evidence type="ECO:0000256" key="3">
    <source>
        <dbReference type="ARBA" id="ARBA00001956"/>
    </source>
</evidence>
<keyword evidence="15" id="KW-0486">Methionine biosynthesis</keyword>
<dbReference type="AlphaFoldDB" id="A0A918UQN3"/>
<evidence type="ECO:0000256" key="17">
    <source>
        <dbReference type="ARBA" id="ARBA00025552"/>
    </source>
</evidence>
<keyword evidence="11 19" id="KW-0808">Transferase</keyword>
<keyword evidence="10" id="KW-0846">Cobalamin</keyword>
<evidence type="ECO:0000256" key="19">
    <source>
        <dbReference type="PROSITE-ProRule" id="PRU00333"/>
    </source>
</evidence>
<dbReference type="GO" id="GO:0046872">
    <property type="term" value="F:metal ion binding"/>
    <property type="evidence" value="ECO:0007669"/>
    <property type="project" value="UniProtKB-KW"/>
</dbReference>
<evidence type="ECO:0000313" key="21">
    <source>
        <dbReference type="EMBL" id="GGZ28587.1"/>
    </source>
</evidence>
<dbReference type="GO" id="GO:0046653">
    <property type="term" value="P:tetrahydrofolate metabolic process"/>
    <property type="evidence" value="ECO:0007669"/>
    <property type="project" value="TreeGrafter"/>
</dbReference>
<dbReference type="GO" id="GO:0031419">
    <property type="term" value="F:cobalamin binding"/>
    <property type="evidence" value="ECO:0007669"/>
    <property type="project" value="UniProtKB-KW"/>
</dbReference>
<keyword evidence="14 19" id="KW-0862">Zinc</keyword>
<keyword evidence="8 19" id="KW-0489">Methyltransferase</keyword>
<comment type="pathway">
    <text evidence="4">Amino-acid biosynthesis; L-methionine biosynthesis via de novo pathway; L-methionine from L-homocysteine (MetH route): step 1/1.</text>
</comment>
<name>A0A918UQN3_9CAUL</name>
<keyword evidence="12" id="KW-0949">S-adenosyl-L-methionine</keyword>
<evidence type="ECO:0000256" key="5">
    <source>
        <dbReference type="ARBA" id="ARBA00010398"/>
    </source>
</evidence>
<proteinExistence type="inferred from homology"/>
<dbReference type="InterPro" id="IPR003726">
    <property type="entry name" value="HCY_dom"/>
</dbReference>
<dbReference type="Gene3D" id="3.20.20.330">
    <property type="entry name" value="Homocysteine-binding-like domain"/>
    <property type="match status" value="1"/>
</dbReference>
<comment type="similarity">
    <text evidence="5">Belongs to the vitamin-B12 dependent methionine synthase family.</text>
</comment>
<comment type="caution">
    <text evidence="21">The sequence shown here is derived from an EMBL/GenBank/DDBJ whole genome shotgun (WGS) entry which is preliminary data.</text>
</comment>
<protein>
    <recommendedName>
        <fullName evidence="7">Methionine synthase</fullName>
        <ecNumber evidence="6">2.1.1.13</ecNumber>
    </recommendedName>
    <alternativeName>
        <fullName evidence="18">5-methyltetrahydrofolate--homocysteine methyltransferase</fullName>
    </alternativeName>
</protein>
<dbReference type="Proteomes" id="UP000662572">
    <property type="component" value="Unassembled WGS sequence"/>
</dbReference>
<dbReference type="GO" id="GO:0008705">
    <property type="term" value="F:methionine synthase activity"/>
    <property type="evidence" value="ECO:0007669"/>
    <property type="project" value="UniProtKB-EC"/>
</dbReference>
<dbReference type="FunFam" id="3.20.20.330:FF:000001">
    <property type="entry name" value="Methionine synthase"/>
    <property type="match status" value="1"/>
</dbReference>
<feature type="domain" description="Hcy-binding" evidence="20">
    <location>
        <begin position="7"/>
        <end position="328"/>
    </location>
</feature>
<evidence type="ECO:0000256" key="7">
    <source>
        <dbReference type="ARBA" id="ARBA00013998"/>
    </source>
</evidence>
<comment type="cofactor">
    <cofactor evidence="3">
        <name>methylcob(III)alamin</name>
        <dbReference type="ChEBI" id="CHEBI:28115"/>
    </cofactor>
</comment>
<keyword evidence="13 19" id="KW-0479">Metal-binding</keyword>
<evidence type="ECO:0000256" key="12">
    <source>
        <dbReference type="ARBA" id="ARBA00022691"/>
    </source>
</evidence>
<evidence type="ECO:0000256" key="8">
    <source>
        <dbReference type="ARBA" id="ARBA00022603"/>
    </source>
</evidence>
<dbReference type="EMBL" id="BMZB01000001">
    <property type="protein sequence ID" value="GGZ28587.1"/>
    <property type="molecule type" value="Genomic_DNA"/>
</dbReference>
<dbReference type="GO" id="GO:0050667">
    <property type="term" value="P:homocysteine metabolic process"/>
    <property type="evidence" value="ECO:0007669"/>
    <property type="project" value="TreeGrafter"/>
</dbReference>
<dbReference type="GO" id="GO:0032259">
    <property type="term" value="P:methylation"/>
    <property type="evidence" value="ECO:0007669"/>
    <property type="project" value="UniProtKB-KW"/>
</dbReference>
<evidence type="ECO:0000256" key="11">
    <source>
        <dbReference type="ARBA" id="ARBA00022679"/>
    </source>
</evidence>
<comment type="function">
    <text evidence="17">Catalyzes the transfer of a methyl group from methyl-cobalamin to homocysteine, yielding enzyme-bound cob(I)alamin and methionine. Subsequently, remethylates the cofactor using methyltetrahydrofolate.</text>
</comment>
<evidence type="ECO:0000256" key="14">
    <source>
        <dbReference type="ARBA" id="ARBA00022833"/>
    </source>
</evidence>
<reference evidence="21" key="1">
    <citation type="journal article" date="2014" name="Int. J. Syst. Evol. Microbiol.">
        <title>Complete genome sequence of Corynebacterium casei LMG S-19264T (=DSM 44701T), isolated from a smear-ripened cheese.</title>
        <authorList>
            <consortium name="US DOE Joint Genome Institute (JGI-PGF)"/>
            <person name="Walter F."/>
            <person name="Albersmeier A."/>
            <person name="Kalinowski J."/>
            <person name="Ruckert C."/>
        </authorList>
    </citation>
    <scope>NUCLEOTIDE SEQUENCE</scope>
    <source>
        <strain evidence="21">KCTC 32296</strain>
    </source>
</reference>
<comment type="cofactor">
    <cofactor evidence="2 19">
        <name>Zn(2+)</name>
        <dbReference type="ChEBI" id="CHEBI:29105"/>
    </cofactor>
</comment>
<evidence type="ECO:0000256" key="1">
    <source>
        <dbReference type="ARBA" id="ARBA00001700"/>
    </source>
</evidence>
<dbReference type="GO" id="GO:0005829">
    <property type="term" value="C:cytosol"/>
    <property type="evidence" value="ECO:0007669"/>
    <property type="project" value="TreeGrafter"/>
</dbReference>
<dbReference type="EC" id="2.1.1.13" evidence="6"/>
<dbReference type="RefSeq" id="WP_189485568.1">
    <property type="nucleotide sequence ID" value="NZ_BMZB01000001.1"/>
</dbReference>
<evidence type="ECO:0000256" key="9">
    <source>
        <dbReference type="ARBA" id="ARBA00022605"/>
    </source>
</evidence>
<keyword evidence="16" id="KW-0170">Cobalt</keyword>
<dbReference type="PANTHER" id="PTHR45833:SF1">
    <property type="entry name" value="METHIONINE SYNTHASE"/>
    <property type="match status" value="1"/>
</dbReference>
<feature type="binding site" evidence="19">
    <location>
        <position position="313"/>
    </location>
    <ligand>
        <name>Zn(2+)</name>
        <dbReference type="ChEBI" id="CHEBI:29105"/>
    </ligand>
</feature>
<dbReference type="InterPro" id="IPR050554">
    <property type="entry name" value="Met_Synthase/Corrinoid"/>
</dbReference>
<gene>
    <name evidence="21" type="ORF">GCM10011273_13010</name>
</gene>
<accession>A0A918UQN3</accession>
<feature type="binding site" evidence="19">
    <location>
        <position position="250"/>
    </location>
    <ligand>
        <name>Zn(2+)</name>
        <dbReference type="ChEBI" id="CHEBI:29105"/>
    </ligand>
</feature>
<evidence type="ECO:0000256" key="2">
    <source>
        <dbReference type="ARBA" id="ARBA00001947"/>
    </source>
</evidence>
<comment type="catalytic activity">
    <reaction evidence="1">
        <text>(6S)-5-methyl-5,6,7,8-tetrahydrofolate + L-homocysteine = (6S)-5,6,7,8-tetrahydrofolate + L-methionine</text>
        <dbReference type="Rhea" id="RHEA:11172"/>
        <dbReference type="ChEBI" id="CHEBI:18608"/>
        <dbReference type="ChEBI" id="CHEBI:57453"/>
        <dbReference type="ChEBI" id="CHEBI:57844"/>
        <dbReference type="ChEBI" id="CHEBI:58199"/>
        <dbReference type="EC" id="2.1.1.13"/>
    </reaction>
</comment>
<evidence type="ECO:0000256" key="15">
    <source>
        <dbReference type="ARBA" id="ARBA00023167"/>
    </source>
</evidence>
<evidence type="ECO:0000256" key="18">
    <source>
        <dbReference type="ARBA" id="ARBA00031040"/>
    </source>
</evidence>
<evidence type="ECO:0000256" key="10">
    <source>
        <dbReference type="ARBA" id="ARBA00022628"/>
    </source>
</evidence>
<reference evidence="21" key="2">
    <citation type="submission" date="2020-09" db="EMBL/GenBank/DDBJ databases">
        <authorList>
            <person name="Sun Q."/>
            <person name="Kim S."/>
        </authorList>
    </citation>
    <scope>NUCLEOTIDE SEQUENCE</scope>
    <source>
        <strain evidence="21">KCTC 32296</strain>
    </source>
</reference>
<dbReference type="Pfam" id="PF02574">
    <property type="entry name" value="S-methyl_trans"/>
    <property type="match status" value="1"/>
</dbReference>
<evidence type="ECO:0000256" key="16">
    <source>
        <dbReference type="ARBA" id="ARBA00023285"/>
    </source>
</evidence>
<keyword evidence="9" id="KW-0028">Amino-acid biosynthesis</keyword>
<organism evidence="21 22">
    <name type="scientific">Asticcacaulis endophyticus</name>
    <dbReference type="NCBI Taxonomy" id="1395890"/>
    <lineage>
        <taxon>Bacteria</taxon>
        <taxon>Pseudomonadati</taxon>
        <taxon>Pseudomonadota</taxon>
        <taxon>Alphaproteobacteria</taxon>
        <taxon>Caulobacterales</taxon>
        <taxon>Caulobacteraceae</taxon>
        <taxon>Asticcacaulis</taxon>
    </lineage>
</organism>
<dbReference type="PANTHER" id="PTHR45833">
    <property type="entry name" value="METHIONINE SYNTHASE"/>
    <property type="match status" value="1"/>
</dbReference>
<evidence type="ECO:0000259" key="20">
    <source>
        <dbReference type="PROSITE" id="PS50970"/>
    </source>
</evidence>